<dbReference type="WBParaSite" id="SSLN_0000850101-mRNA-1">
    <property type="protein sequence ID" value="SSLN_0000850101-mRNA-1"/>
    <property type="gene ID" value="SSLN_0000850101"/>
</dbReference>
<sequence>MAFTLFSDTQHVNNKENVVADALSRIKINKITTQPIEYTLMVATQRSDEEHPEFFPLHILRFFQDFFLPTQAGTITCYFSSGHKRPFVPKTLRQYVFTVFHGPSHPGIRATVKLITVGFVYRNINLQWSKFNRHSVFRPTTQCQERSSRNAASGFTGISTDLDTLEFVLDRYRTSCRPLPLSCGGQCKVVWRSDTEFVINRNGKSETISIDLIKPAFFEDAEPTSPKPSAQSQILPSLPPASDDQPLVMNAPVAASNRYTSFTCYFPKLDSSQRQHPGNYHHQWAKPGEGLWCFVCLQTGKSGEQPDGTENGVSRSGTGVPQGRYCCSQRDRFSEQSQLEELGAGYTFWSGRPKAERRNASVAFAIRKDIVRRLICLPHLNGTSFEIGFKFQVLRALEFLVPTSV</sequence>
<reference evidence="2 3" key="2">
    <citation type="submission" date="2018-11" db="EMBL/GenBank/DDBJ databases">
        <authorList>
            <consortium name="Pathogen Informatics"/>
        </authorList>
    </citation>
    <scope>NUCLEOTIDE SEQUENCE [LARGE SCALE GENOMIC DNA]</scope>
    <source>
        <strain evidence="2 3">NST_G2</strain>
    </source>
</reference>
<organism evidence="4">
    <name type="scientific">Schistocephalus solidus</name>
    <name type="common">Tapeworm</name>
    <dbReference type="NCBI Taxonomy" id="70667"/>
    <lineage>
        <taxon>Eukaryota</taxon>
        <taxon>Metazoa</taxon>
        <taxon>Spiralia</taxon>
        <taxon>Lophotrochozoa</taxon>
        <taxon>Platyhelminthes</taxon>
        <taxon>Cestoda</taxon>
        <taxon>Eucestoda</taxon>
        <taxon>Diphyllobothriidea</taxon>
        <taxon>Diphyllobothriidae</taxon>
        <taxon>Schistocephalus</taxon>
    </lineage>
</organism>
<dbReference type="OrthoDB" id="6932368at2759"/>
<proteinExistence type="predicted"/>
<evidence type="ECO:0000313" key="2">
    <source>
        <dbReference type="EMBL" id="VDL94562.1"/>
    </source>
</evidence>
<evidence type="ECO:0000256" key="1">
    <source>
        <dbReference type="SAM" id="MobiDB-lite"/>
    </source>
</evidence>
<evidence type="ECO:0000313" key="4">
    <source>
        <dbReference type="WBParaSite" id="SSLN_0000850101-mRNA-1"/>
    </source>
</evidence>
<feature type="region of interest" description="Disordered" evidence="1">
    <location>
        <begin position="221"/>
        <end position="245"/>
    </location>
</feature>
<protein>
    <submittedName>
        <fullName evidence="4">Integrase_H2C2 domain-containing protein</fullName>
    </submittedName>
</protein>
<dbReference type="AlphaFoldDB" id="A0A183SVC9"/>
<evidence type="ECO:0000313" key="3">
    <source>
        <dbReference type="Proteomes" id="UP000275846"/>
    </source>
</evidence>
<reference evidence="4" key="1">
    <citation type="submission" date="2016-06" db="UniProtKB">
        <authorList>
            <consortium name="WormBaseParasite"/>
        </authorList>
    </citation>
    <scope>IDENTIFICATION</scope>
</reference>
<dbReference type="Proteomes" id="UP000275846">
    <property type="component" value="Unassembled WGS sequence"/>
</dbReference>
<name>A0A183SVC9_SCHSO</name>
<keyword evidence="3" id="KW-1185">Reference proteome</keyword>
<dbReference type="EMBL" id="UYSU01034515">
    <property type="protein sequence ID" value="VDL94562.1"/>
    <property type="molecule type" value="Genomic_DNA"/>
</dbReference>
<feature type="region of interest" description="Disordered" evidence="1">
    <location>
        <begin position="303"/>
        <end position="322"/>
    </location>
</feature>
<gene>
    <name evidence="2" type="ORF">SSLN_LOCUS8177</name>
</gene>
<accession>A0A183SVC9</accession>